<evidence type="ECO:0000313" key="7">
    <source>
        <dbReference type="Proteomes" id="UP000744980"/>
    </source>
</evidence>
<evidence type="ECO:0000313" key="6">
    <source>
        <dbReference type="EMBL" id="MBM3090258.1"/>
    </source>
</evidence>
<keyword evidence="2" id="KW-0229">DNA integration</keyword>
<dbReference type="EMBL" id="WXFA01000002">
    <property type="protein sequence ID" value="MBM3090258.1"/>
    <property type="molecule type" value="Genomic_DNA"/>
</dbReference>
<name>A0AAW4FDM7_9HYPH</name>
<dbReference type="PANTHER" id="PTHR30629:SF2">
    <property type="entry name" value="PROPHAGE INTEGRASE INTS-RELATED"/>
    <property type="match status" value="1"/>
</dbReference>
<comment type="similarity">
    <text evidence="1">Belongs to the 'phage' integrase family.</text>
</comment>
<organism evidence="6 7">
    <name type="scientific">Ensifer canadensis</name>
    <dbReference type="NCBI Taxonomy" id="555315"/>
    <lineage>
        <taxon>Bacteria</taxon>
        <taxon>Pseudomonadati</taxon>
        <taxon>Pseudomonadota</taxon>
        <taxon>Alphaproteobacteria</taxon>
        <taxon>Hyphomicrobiales</taxon>
        <taxon>Rhizobiaceae</taxon>
        <taxon>Sinorhizobium/Ensifer group</taxon>
        <taxon>Ensifer</taxon>
    </lineage>
</organism>
<keyword evidence="3" id="KW-0238">DNA-binding</keyword>
<proteinExistence type="inferred from homology"/>
<keyword evidence="7" id="KW-1185">Reference proteome</keyword>
<dbReference type="Gene3D" id="1.10.443.10">
    <property type="entry name" value="Intergrase catalytic core"/>
    <property type="match status" value="1"/>
</dbReference>
<dbReference type="InterPro" id="IPR011010">
    <property type="entry name" value="DNA_brk_join_enz"/>
</dbReference>
<accession>A0AAW4FDM7</accession>
<dbReference type="PANTHER" id="PTHR30629">
    <property type="entry name" value="PROPHAGE INTEGRASE"/>
    <property type="match status" value="1"/>
</dbReference>
<dbReference type="Gene3D" id="1.10.150.130">
    <property type="match status" value="1"/>
</dbReference>
<feature type="domain" description="Tyr recombinase" evidence="5">
    <location>
        <begin position="165"/>
        <end position="346"/>
    </location>
</feature>
<dbReference type="InterPro" id="IPR013762">
    <property type="entry name" value="Integrase-like_cat_sf"/>
</dbReference>
<dbReference type="RefSeq" id="WP_225906203.1">
    <property type="nucleotide sequence ID" value="NZ_CP083370.1"/>
</dbReference>
<dbReference type="PROSITE" id="PS51898">
    <property type="entry name" value="TYR_RECOMBINASE"/>
    <property type="match status" value="1"/>
</dbReference>
<evidence type="ECO:0000256" key="4">
    <source>
        <dbReference type="ARBA" id="ARBA00023172"/>
    </source>
</evidence>
<dbReference type="Pfam" id="PF00589">
    <property type="entry name" value="Phage_integrase"/>
    <property type="match status" value="1"/>
</dbReference>
<comment type="caution">
    <text evidence="6">The sequence shown here is derived from an EMBL/GenBank/DDBJ whole genome shotgun (WGS) entry which is preliminary data.</text>
</comment>
<dbReference type="GO" id="GO:0006310">
    <property type="term" value="P:DNA recombination"/>
    <property type="evidence" value="ECO:0007669"/>
    <property type="project" value="UniProtKB-KW"/>
</dbReference>
<evidence type="ECO:0000256" key="1">
    <source>
        <dbReference type="ARBA" id="ARBA00008857"/>
    </source>
</evidence>
<reference evidence="6 7" key="1">
    <citation type="submission" date="2020-01" db="EMBL/GenBank/DDBJ databases">
        <title>Draft genome assembly of Ensifer adhaerens T173.</title>
        <authorList>
            <person name="Craig J.E."/>
            <person name="Stinchcombe J.R."/>
        </authorList>
    </citation>
    <scope>NUCLEOTIDE SEQUENCE [LARGE SCALE GENOMIC DNA]</scope>
    <source>
        <strain evidence="6 7">T173</strain>
    </source>
</reference>
<sequence length="363" mass="41518">MTEREKRQNKYKGWQIFRDKKPPFEWRAYHRMSREKIDCTKFEPYTLAFDVEVHRINELHKVKEAKPGTLGMLIKKYRASPKFQKRAARTQSDYQKVFDWLKPIEDTPLERFSRSFVAKIRDKAELQHGFRFANYVRSVLSIIFNWGLEYDYVKENPVEAVSLAERPKNLRDANRPWTDAERETVLGALPVQMALPIGLMMFYGLDPQDALALPKTAAASAGIDTRRQKTGQPVYLPIFEPVANALAKAPKHDAITLCANSRGQPWTYNGFSTNWDKLKKKLEKEGLVQPGLTLKGLRHTVGTILAEMGKDNGTIALVLGHATEAMAKHYSRRADRTRQTTAAVADFEAELNKRKTKVVKPTA</sequence>
<evidence type="ECO:0000256" key="2">
    <source>
        <dbReference type="ARBA" id="ARBA00022908"/>
    </source>
</evidence>
<evidence type="ECO:0000259" key="5">
    <source>
        <dbReference type="PROSITE" id="PS51898"/>
    </source>
</evidence>
<dbReference type="Proteomes" id="UP000744980">
    <property type="component" value="Unassembled WGS sequence"/>
</dbReference>
<evidence type="ECO:0000256" key="3">
    <source>
        <dbReference type="ARBA" id="ARBA00023125"/>
    </source>
</evidence>
<gene>
    <name evidence="6" type="ORF">GFB56_05450</name>
</gene>
<dbReference type="InterPro" id="IPR002104">
    <property type="entry name" value="Integrase_catalytic"/>
</dbReference>
<keyword evidence="4" id="KW-0233">DNA recombination</keyword>
<dbReference type="GO" id="GO:0003677">
    <property type="term" value="F:DNA binding"/>
    <property type="evidence" value="ECO:0007669"/>
    <property type="project" value="UniProtKB-KW"/>
</dbReference>
<protein>
    <submittedName>
        <fullName evidence="6">Tyrosine-type recombinase/integrase</fullName>
    </submittedName>
</protein>
<dbReference type="AlphaFoldDB" id="A0AAW4FDM7"/>
<dbReference type="InterPro" id="IPR050808">
    <property type="entry name" value="Phage_Integrase"/>
</dbReference>
<dbReference type="SUPFAM" id="SSF56349">
    <property type="entry name" value="DNA breaking-rejoining enzymes"/>
    <property type="match status" value="1"/>
</dbReference>
<dbReference type="InterPro" id="IPR010998">
    <property type="entry name" value="Integrase_recombinase_N"/>
</dbReference>
<dbReference type="GO" id="GO:0015074">
    <property type="term" value="P:DNA integration"/>
    <property type="evidence" value="ECO:0007669"/>
    <property type="project" value="UniProtKB-KW"/>
</dbReference>